<feature type="compositionally biased region" description="Basic and acidic residues" evidence="1">
    <location>
        <begin position="120"/>
        <end position="135"/>
    </location>
</feature>
<evidence type="ECO:0000256" key="2">
    <source>
        <dbReference type="SAM" id="Phobius"/>
    </source>
</evidence>
<evidence type="ECO:0000313" key="4">
    <source>
        <dbReference type="Proteomes" id="UP000323317"/>
    </source>
</evidence>
<dbReference type="RefSeq" id="WP_148946233.1">
    <property type="nucleotide sequence ID" value="NZ_VTEH01000004.1"/>
</dbReference>
<sequence>MNKRKKWVIGILSSLLIVSIVILFTLSSRNIDKAEDVKPAVAVANNQESGPGSPNNKSDSDSEKDSSITDSPESEDQANSNEEETTDKGPSETKRTEDSNTTETNTTETPALPKNSVTNEEEKKEIDKVKDDKPQKGKAKNQSPNTPVTDLEALRALFMGETYLYAVSANLDSSVKSVEFIIGTKSFKQEIPNGKLNFEKAVDGEYDQMEIILRGQNNEEVDKFSVNF</sequence>
<reference evidence="3 4" key="1">
    <citation type="submission" date="2019-08" db="EMBL/GenBank/DDBJ databases">
        <title>Bacillus genomes from the desert of Cuatro Cienegas, Coahuila.</title>
        <authorList>
            <person name="Olmedo-Alvarez G."/>
        </authorList>
    </citation>
    <scope>NUCLEOTIDE SEQUENCE [LARGE SCALE GENOMIC DNA]</scope>
    <source>
        <strain evidence="3 4">CH40_1T</strain>
    </source>
</reference>
<feature type="compositionally biased region" description="Polar residues" evidence="1">
    <location>
        <begin position="44"/>
        <end position="57"/>
    </location>
</feature>
<comment type="caution">
    <text evidence="3">The sequence shown here is derived from an EMBL/GenBank/DDBJ whole genome shotgun (WGS) entry which is preliminary data.</text>
</comment>
<accession>A0A5D4KH37</accession>
<name>A0A5D4KH37_9BACI</name>
<dbReference type="Proteomes" id="UP000323317">
    <property type="component" value="Unassembled WGS sequence"/>
</dbReference>
<evidence type="ECO:0000256" key="1">
    <source>
        <dbReference type="SAM" id="MobiDB-lite"/>
    </source>
</evidence>
<protein>
    <submittedName>
        <fullName evidence="3">Uncharacterized protein</fullName>
    </submittedName>
</protein>
<dbReference type="EMBL" id="VTEH01000004">
    <property type="protein sequence ID" value="TYR76015.1"/>
    <property type="molecule type" value="Genomic_DNA"/>
</dbReference>
<keyword evidence="2" id="KW-1133">Transmembrane helix</keyword>
<keyword evidence="2" id="KW-0812">Transmembrane</keyword>
<feature type="compositionally biased region" description="Basic and acidic residues" evidence="1">
    <location>
        <begin position="86"/>
        <end position="98"/>
    </location>
</feature>
<feature type="transmembrane region" description="Helical" evidence="2">
    <location>
        <begin position="7"/>
        <end position="26"/>
    </location>
</feature>
<proteinExistence type="predicted"/>
<feature type="compositionally biased region" description="Basic and acidic residues" evidence="1">
    <location>
        <begin position="58"/>
        <end position="67"/>
    </location>
</feature>
<gene>
    <name evidence="3" type="ORF">FZC79_07630</name>
</gene>
<evidence type="ECO:0000313" key="3">
    <source>
        <dbReference type="EMBL" id="TYR76015.1"/>
    </source>
</evidence>
<feature type="compositionally biased region" description="Acidic residues" evidence="1">
    <location>
        <begin position="72"/>
        <end position="85"/>
    </location>
</feature>
<organism evidence="3 4">
    <name type="scientific">Rossellomorea vietnamensis</name>
    <dbReference type="NCBI Taxonomy" id="218284"/>
    <lineage>
        <taxon>Bacteria</taxon>
        <taxon>Bacillati</taxon>
        <taxon>Bacillota</taxon>
        <taxon>Bacilli</taxon>
        <taxon>Bacillales</taxon>
        <taxon>Bacillaceae</taxon>
        <taxon>Rossellomorea</taxon>
    </lineage>
</organism>
<dbReference type="AlphaFoldDB" id="A0A5D4KH37"/>
<keyword evidence="2" id="KW-0472">Membrane</keyword>
<feature type="region of interest" description="Disordered" evidence="1">
    <location>
        <begin position="42"/>
        <end position="147"/>
    </location>
</feature>